<dbReference type="SMART" id="SM00347">
    <property type="entry name" value="HTH_MARR"/>
    <property type="match status" value="1"/>
</dbReference>
<dbReference type="PANTHER" id="PTHR33164">
    <property type="entry name" value="TRANSCRIPTIONAL REGULATOR, MARR FAMILY"/>
    <property type="match status" value="1"/>
</dbReference>
<sequence>MPKKPNSKAELLYAGIQMTRPLLRTISNRVEADLEGTGLTVGQRAVLEAALNLEQATAPQLTNFLQLKRQFVAKILKELLDKEQVEQVSNPRHKRSVFYRLTPPGKALIEKVRKAEMNRLEEFVKEFSDEEVETYYRMQYVLNDALAKRS</sequence>
<evidence type="ECO:0000313" key="3">
    <source>
        <dbReference type="Proteomes" id="UP000637980"/>
    </source>
</evidence>
<dbReference type="SUPFAM" id="SSF46785">
    <property type="entry name" value="Winged helix' DNA-binding domain"/>
    <property type="match status" value="1"/>
</dbReference>
<comment type="caution">
    <text evidence="2">The sequence shown here is derived from an EMBL/GenBank/DDBJ whole genome shotgun (WGS) entry which is preliminary data.</text>
</comment>
<reference evidence="3" key="1">
    <citation type="journal article" date="2019" name="Int. J. Syst. Evol. Microbiol.">
        <title>The Global Catalogue of Microorganisms (GCM) 10K type strain sequencing project: providing services to taxonomists for standard genome sequencing and annotation.</title>
        <authorList>
            <consortium name="The Broad Institute Genomics Platform"/>
            <consortium name="The Broad Institute Genome Sequencing Center for Infectious Disease"/>
            <person name="Wu L."/>
            <person name="Ma J."/>
        </authorList>
    </citation>
    <scope>NUCLEOTIDE SEQUENCE [LARGE SCALE GENOMIC DNA]</scope>
    <source>
        <strain evidence="3">KCTC 12861</strain>
    </source>
</reference>
<protein>
    <recommendedName>
        <fullName evidence="1">HTH marR-type domain-containing protein</fullName>
    </recommendedName>
</protein>
<dbReference type="RefSeq" id="WP_189435791.1">
    <property type="nucleotide sequence ID" value="NZ_BMXE01000002.1"/>
</dbReference>
<dbReference type="PANTHER" id="PTHR33164:SF99">
    <property type="entry name" value="MARR FAMILY REGULATORY PROTEIN"/>
    <property type="match status" value="1"/>
</dbReference>
<organism evidence="2 3">
    <name type="scientific">Pseudovibrio japonicus</name>
    <dbReference type="NCBI Taxonomy" id="366534"/>
    <lineage>
        <taxon>Bacteria</taxon>
        <taxon>Pseudomonadati</taxon>
        <taxon>Pseudomonadota</taxon>
        <taxon>Alphaproteobacteria</taxon>
        <taxon>Hyphomicrobiales</taxon>
        <taxon>Stappiaceae</taxon>
        <taxon>Pseudovibrio</taxon>
    </lineage>
</organism>
<proteinExistence type="predicted"/>
<dbReference type="Proteomes" id="UP000637980">
    <property type="component" value="Unassembled WGS sequence"/>
</dbReference>
<keyword evidence="3" id="KW-1185">Reference proteome</keyword>
<dbReference type="InterPro" id="IPR036388">
    <property type="entry name" value="WH-like_DNA-bd_sf"/>
</dbReference>
<dbReference type="InterPro" id="IPR000835">
    <property type="entry name" value="HTH_MarR-typ"/>
</dbReference>
<dbReference type="PROSITE" id="PS50995">
    <property type="entry name" value="HTH_MARR_2"/>
    <property type="match status" value="1"/>
</dbReference>
<evidence type="ECO:0000259" key="1">
    <source>
        <dbReference type="PROSITE" id="PS50995"/>
    </source>
</evidence>
<feature type="domain" description="HTH marR-type" evidence="1">
    <location>
        <begin position="8"/>
        <end position="144"/>
    </location>
</feature>
<dbReference type="InterPro" id="IPR036390">
    <property type="entry name" value="WH_DNA-bd_sf"/>
</dbReference>
<gene>
    <name evidence="2" type="ORF">GCM10007094_11100</name>
</gene>
<evidence type="ECO:0000313" key="2">
    <source>
        <dbReference type="EMBL" id="GHB24823.1"/>
    </source>
</evidence>
<dbReference type="EMBL" id="BMXE01000002">
    <property type="protein sequence ID" value="GHB24823.1"/>
    <property type="molecule type" value="Genomic_DNA"/>
</dbReference>
<name>A0ABQ3E6I1_9HYPH</name>
<dbReference type="Gene3D" id="1.10.10.10">
    <property type="entry name" value="Winged helix-like DNA-binding domain superfamily/Winged helix DNA-binding domain"/>
    <property type="match status" value="1"/>
</dbReference>
<accession>A0ABQ3E6I1</accession>
<dbReference type="InterPro" id="IPR039422">
    <property type="entry name" value="MarR/SlyA-like"/>
</dbReference>